<evidence type="ECO:0000313" key="1">
    <source>
        <dbReference type="EMBL" id="SVB86139.1"/>
    </source>
</evidence>
<sequence length="165" mass="17698">MKPNKHVNSYVTGKTGMVVSAHPLASQAGVKILNLGGNAFDAAIAVASSLCVVEPYMSGLGGVGVALIYVSREKQTRALNFSGRCPRDININRIDKADFDSGTLSSLIPGVVSGWKELHEKYGSLQWDSLFESSIDYAINGYDLTPLATHVISESHCKLENNIEA</sequence>
<dbReference type="AlphaFoldDB" id="A0A382HG22"/>
<protein>
    <recommendedName>
        <fullName evidence="2">Gamma-glutamyltransferase</fullName>
    </recommendedName>
</protein>
<evidence type="ECO:0008006" key="2">
    <source>
        <dbReference type="Google" id="ProtNLM"/>
    </source>
</evidence>
<gene>
    <name evidence="1" type="ORF">METZ01_LOCUS238993</name>
</gene>
<dbReference type="Pfam" id="PF01019">
    <property type="entry name" value="G_glu_transpept"/>
    <property type="match status" value="1"/>
</dbReference>
<reference evidence="1" key="1">
    <citation type="submission" date="2018-05" db="EMBL/GenBank/DDBJ databases">
        <authorList>
            <person name="Lanie J.A."/>
            <person name="Ng W.-L."/>
            <person name="Kazmierczak K.M."/>
            <person name="Andrzejewski T.M."/>
            <person name="Davidsen T.M."/>
            <person name="Wayne K.J."/>
            <person name="Tettelin H."/>
            <person name="Glass J.I."/>
            <person name="Rusch D."/>
            <person name="Podicherti R."/>
            <person name="Tsui H.-C.T."/>
            <person name="Winkler M.E."/>
        </authorList>
    </citation>
    <scope>NUCLEOTIDE SEQUENCE</scope>
</reference>
<accession>A0A382HG22</accession>
<name>A0A382HG22_9ZZZZ</name>
<dbReference type="InterPro" id="IPR029055">
    <property type="entry name" value="Ntn_hydrolases_N"/>
</dbReference>
<dbReference type="EMBL" id="UINC01061018">
    <property type="protein sequence ID" value="SVB86139.1"/>
    <property type="molecule type" value="Genomic_DNA"/>
</dbReference>
<dbReference type="PANTHER" id="PTHR43199">
    <property type="entry name" value="GLUTATHIONE HYDROLASE"/>
    <property type="match status" value="1"/>
</dbReference>
<dbReference type="PANTHER" id="PTHR43199:SF1">
    <property type="entry name" value="GLUTATHIONE HYDROLASE PROENZYME"/>
    <property type="match status" value="1"/>
</dbReference>
<dbReference type="PRINTS" id="PR01210">
    <property type="entry name" value="GGTRANSPTASE"/>
</dbReference>
<proteinExistence type="predicted"/>
<dbReference type="SUPFAM" id="SSF56235">
    <property type="entry name" value="N-terminal nucleophile aminohydrolases (Ntn hydrolases)"/>
    <property type="match status" value="1"/>
</dbReference>
<dbReference type="InterPro" id="IPR051792">
    <property type="entry name" value="GGT_bact"/>
</dbReference>
<organism evidence="1">
    <name type="scientific">marine metagenome</name>
    <dbReference type="NCBI Taxonomy" id="408172"/>
    <lineage>
        <taxon>unclassified sequences</taxon>
        <taxon>metagenomes</taxon>
        <taxon>ecological metagenomes</taxon>
    </lineage>
</organism>
<feature type="non-terminal residue" evidence="1">
    <location>
        <position position="165"/>
    </location>
</feature>